<protein>
    <recommendedName>
        <fullName evidence="3">Expansin-like EG45 domain-containing protein</fullName>
    </recommendedName>
</protein>
<evidence type="ECO:0000313" key="4">
    <source>
        <dbReference type="EMBL" id="KYF48131.1"/>
    </source>
</evidence>
<dbReference type="Gene3D" id="2.60.40.760">
    <property type="entry name" value="Expansin, cellulose-binding-like domain"/>
    <property type="match status" value="1"/>
</dbReference>
<proteinExistence type="predicted"/>
<feature type="region of interest" description="Disordered" evidence="2">
    <location>
        <begin position="29"/>
        <end position="99"/>
    </location>
</feature>
<keyword evidence="1" id="KW-0732">Signal</keyword>
<dbReference type="InterPro" id="IPR051477">
    <property type="entry name" value="Expansin_CellWall"/>
</dbReference>
<dbReference type="PANTHER" id="PTHR31836:SF21">
    <property type="entry name" value="EXPANSIN-LIKE PROTEIN 7"/>
    <property type="match status" value="1"/>
</dbReference>
<dbReference type="PROSITE" id="PS50842">
    <property type="entry name" value="EXPANSIN_EG45"/>
    <property type="match status" value="1"/>
</dbReference>
<dbReference type="PROSITE" id="PS51257">
    <property type="entry name" value="PROKAR_LIPOPROTEIN"/>
    <property type="match status" value="1"/>
</dbReference>
<feature type="compositionally biased region" description="Low complexity" evidence="2">
    <location>
        <begin position="67"/>
        <end position="94"/>
    </location>
</feature>
<feature type="domain" description="Expansin-like EG45" evidence="3">
    <location>
        <begin position="125"/>
        <end position="241"/>
    </location>
</feature>
<dbReference type="EMBL" id="JELY01003537">
    <property type="protein sequence ID" value="KYF48131.1"/>
    <property type="molecule type" value="Genomic_DNA"/>
</dbReference>
<dbReference type="Gene3D" id="2.40.40.10">
    <property type="entry name" value="RlpA-like domain"/>
    <property type="match status" value="1"/>
</dbReference>
<dbReference type="Proteomes" id="UP000075420">
    <property type="component" value="Unassembled WGS sequence"/>
</dbReference>
<dbReference type="SUPFAM" id="SSF50685">
    <property type="entry name" value="Barwin-like endoglucanases"/>
    <property type="match status" value="1"/>
</dbReference>
<accession>A0A150P0B7</accession>
<dbReference type="InterPro" id="IPR036908">
    <property type="entry name" value="RlpA-like_sf"/>
</dbReference>
<comment type="caution">
    <text evidence="4">The sequence shown here is derived from an EMBL/GenBank/DDBJ whole genome shotgun (WGS) entry which is preliminary data.</text>
</comment>
<sequence>MKLDYLPAGILWPFLSLIALGVVGCGGEGQGDSGGAGSTSTAGGQGGEGGAGAATTGTGTGTGAGAGSSAATGATSTSSGEPGATSATTSTSATSGGGPSVSCDYPAAYENGSITFYTLDMGSAEVNCSYQIMGRNPDVVAHVPFAGGQYFAAMNTADYDDAAMCGACVEVSRDDGRKVQAMVVDQCPIATNPKCVRGHIDLSKNAFLQIGEEREGYLGTTNGGAAGKISWKYIPCPTTGPVTFRLKDATNRYWNEIVVEGHAHPIEKVEVEINGTWQTATRQSYNYFVVGDGDMGQPPYHVRATDINGSTVEAMLDLKAGAQPAGGQLPACN</sequence>
<name>A0A150P0B7_SORCE</name>
<dbReference type="NCBIfam" id="NF041144">
    <property type="entry name" value="expansin_EXLX1"/>
    <property type="match status" value="1"/>
</dbReference>
<dbReference type="InterPro" id="IPR036749">
    <property type="entry name" value="Expansin_CBD_sf"/>
</dbReference>
<dbReference type="CDD" id="cd22272">
    <property type="entry name" value="DPBB_EXLX1-like"/>
    <property type="match status" value="1"/>
</dbReference>
<dbReference type="InterPro" id="IPR007112">
    <property type="entry name" value="Expansin/allergen_DPBB_dom"/>
</dbReference>
<feature type="compositionally biased region" description="Gly residues" evidence="2">
    <location>
        <begin position="29"/>
        <end position="66"/>
    </location>
</feature>
<dbReference type="InterPro" id="IPR049818">
    <property type="entry name" value="Expansin_EXLX1-like"/>
</dbReference>
<organism evidence="4 5">
    <name type="scientific">Sorangium cellulosum</name>
    <name type="common">Polyangium cellulosum</name>
    <dbReference type="NCBI Taxonomy" id="56"/>
    <lineage>
        <taxon>Bacteria</taxon>
        <taxon>Pseudomonadati</taxon>
        <taxon>Myxococcota</taxon>
        <taxon>Polyangia</taxon>
        <taxon>Polyangiales</taxon>
        <taxon>Polyangiaceae</taxon>
        <taxon>Sorangium</taxon>
    </lineage>
</organism>
<dbReference type="PANTHER" id="PTHR31836">
    <property type="match status" value="1"/>
</dbReference>
<reference evidence="4 5" key="1">
    <citation type="submission" date="2014-02" db="EMBL/GenBank/DDBJ databases">
        <title>The small core and large imbalanced accessory genome model reveals a collaborative survival strategy of Sorangium cellulosum strains in nature.</title>
        <authorList>
            <person name="Han K."/>
            <person name="Peng R."/>
            <person name="Blom J."/>
            <person name="Li Y.-Z."/>
        </authorList>
    </citation>
    <scope>NUCLEOTIDE SEQUENCE [LARGE SCALE GENOMIC DNA]</scope>
    <source>
        <strain evidence="4 5">So0157-25</strain>
    </source>
</reference>
<evidence type="ECO:0000259" key="3">
    <source>
        <dbReference type="PROSITE" id="PS50842"/>
    </source>
</evidence>
<evidence type="ECO:0000313" key="5">
    <source>
        <dbReference type="Proteomes" id="UP000075420"/>
    </source>
</evidence>
<evidence type="ECO:0000256" key="1">
    <source>
        <dbReference type="ARBA" id="ARBA00022729"/>
    </source>
</evidence>
<evidence type="ECO:0000256" key="2">
    <source>
        <dbReference type="SAM" id="MobiDB-lite"/>
    </source>
</evidence>
<gene>
    <name evidence="4" type="ORF">BE08_34330</name>
</gene>
<dbReference type="AlphaFoldDB" id="A0A150P0B7"/>
<dbReference type="SUPFAM" id="SSF49590">
    <property type="entry name" value="PHL pollen allergen"/>
    <property type="match status" value="1"/>
</dbReference>